<dbReference type="GO" id="GO:0016020">
    <property type="term" value="C:membrane"/>
    <property type="evidence" value="ECO:0007669"/>
    <property type="project" value="GOC"/>
</dbReference>
<name>A0AA37FD23_9ACTN</name>
<dbReference type="SUPFAM" id="SSF53448">
    <property type="entry name" value="Nucleotide-diphospho-sugar transferases"/>
    <property type="match status" value="1"/>
</dbReference>
<sequence>MEACVRTHDRDAQQVGREGARPFRAGRAVGLNSHWVTHLQRIASQPEAASAGPSQEAADHAAQVQRAAVNEALQSPSRPLNPSLRQEMEARYDGADFGGVRVHDGVVARKAAGLVDARAFAVDGHIVDGGSMSKKDWAHELAHTLDPEPAVGTDNGAGLSISSPRDRGEQFADAAADQAMSRSLPVQRVSAEGQQATGAGHQHGEKCDDGRHRPAGGDRPVQRVATAEAAAPGRQDGITAAVQRAPGGTAATDERAEERQGAEAARGESLQLHDHLRNELHSGDVEQLTAYVRHLAQEDRPDIYRLLLQRLHDRKADAQAAALQQVWNGAEKARSARRVPVPKDLHFIWLGGAPSESAVANLKEWKENAEESDWTLNLWTDGNSSAFKNLEKDFGGHLKLRTDSDKFVKEKAGEDKARRKENYDLYKSAKSKKAYNLSSDILRYAVMKEYGGVYMDIDVAPGSVQLTAAPEVLMRSEEIPLLAPRLRDKSSVNKELDRKNPDQDPTQGELEEAATGRYRKGVLGNNFILAPGSEFMSELLEKLPKHFADLKEKYGDKVIDGDLPGFAPDISGPAFVEKVLKLYTGQHHRVMEQPHSTAEAPEVAISATEFQSLFPPEALEFWKSLGWVTPESERQLDGVPGLSRTQSLLRALKMKK</sequence>
<evidence type="ECO:0000259" key="3">
    <source>
        <dbReference type="Pfam" id="PF13699"/>
    </source>
</evidence>
<protein>
    <recommendedName>
        <fullName evidence="3">eCIS core domain-containing protein</fullName>
    </recommendedName>
</protein>
<dbReference type="Proteomes" id="UP001051844">
    <property type="component" value="Unassembled WGS sequence"/>
</dbReference>
<feature type="compositionally biased region" description="Basic and acidic residues" evidence="2">
    <location>
        <begin position="202"/>
        <end position="216"/>
    </location>
</feature>
<dbReference type="Pfam" id="PF04488">
    <property type="entry name" value="Gly_transf_sug"/>
    <property type="match status" value="1"/>
</dbReference>
<evidence type="ECO:0000256" key="2">
    <source>
        <dbReference type="SAM" id="MobiDB-lite"/>
    </source>
</evidence>
<feature type="region of interest" description="Disordered" evidence="2">
    <location>
        <begin position="1"/>
        <end position="21"/>
    </location>
</feature>
<feature type="region of interest" description="Disordered" evidence="2">
    <location>
        <begin position="147"/>
        <end position="268"/>
    </location>
</feature>
<reference evidence="4" key="1">
    <citation type="submission" date="2022-09" db="EMBL/GenBank/DDBJ databases">
        <title>Whole genome shotgun sequence of Streptomyces albidoflavus NBRC 12854.</title>
        <authorList>
            <person name="Komaki H."/>
            <person name="Tamura T."/>
        </authorList>
    </citation>
    <scope>NUCLEOTIDE SEQUENCE</scope>
    <source>
        <strain evidence="4">NBRC 12854</strain>
    </source>
</reference>
<dbReference type="GO" id="GO:0051999">
    <property type="term" value="P:mannosyl-inositol phosphorylceramide biosynthetic process"/>
    <property type="evidence" value="ECO:0007669"/>
    <property type="project" value="TreeGrafter"/>
</dbReference>
<proteinExistence type="predicted"/>
<keyword evidence="1" id="KW-0808">Transferase</keyword>
<dbReference type="GO" id="GO:0000030">
    <property type="term" value="F:mannosyltransferase activity"/>
    <property type="evidence" value="ECO:0007669"/>
    <property type="project" value="TreeGrafter"/>
</dbReference>
<dbReference type="InterPro" id="IPR025295">
    <property type="entry name" value="eCIS_core_dom"/>
</dbReference>
<feature type="compositionally biased region" description="Basic and acidic residues" evidence="2">
    <location>
        <begin position="1"/>
        <end position="12"/>
    </location>
</feature>
<dbReference type="Gene3D" id="3.90.550.20">
    <property type="match status" value="1"/>
</dbReference>
<feature type="domain" description="eCIS core" evidence="3">
    <location>
        <begin position="79"/>
        <end position="145"/>
    </location>
</feature>
<feature type="compositionally biased region" description="Basic and acidic residues" evidence="2">
    <location>
        <begin position="490"/>
        <end position="502"/>
    </location>
</feature>
<evidence type="ECO:0000313" key="5">
    <source>
        <dbReference type="Proteomes" id="UP001051844"/>
    </source>
</evidence>
<comment type="caution">
    <text evidence="4">The sequence shown here is derived from an EMBL/GenBank/DDBJ whole genome shotgun (WGS) entry which is preliminary data.</text>
</comment>
<dbReference type="PANTHER" id="PTHR32385">
    <property type="entry name" value="MANNOSYL PHOSPHORYLINOSITOL CERAMIDE SYNTHASE"/>
    <property type="match status" value="1"/>
</dbReference>
<feature type="compositionally biased region" description="Low complexity" evidence="2">
    <location>
        <begin position="191"/>
        <end position="200"/>
    </location>
</feature>
<dbReference type="InterPro" id="IPR007577">
    <property type="entry name" value="GlycoTrfase_DXD_sugar-bd_CS"/>
</dbReference>
<evidence type="ECO:0000313" key="4">
    <source>
        <dbReference type="EMBL" id="GHI47976.1"/>
    </source>
</evidence>
<dbReference type="InterPro" id="IPR029044">
    <property type="entry name" value="Nucleotide-diphossugar_trans"/>
</dbReference>
<gene>
    <name evidence="4" type="ORF">ScoT_41500</name>
</gene>
<dbReference type="EMBL" id="BNDZ01000005">
    <property type="protein sequence ID" value="GHI47976.1"/>
    <property type="molecule type" value="Genomic_DNA"/>
</dbReference>
<feature type="region of interest" description="Disordered" evidence="2">
    <location>
        <begin position="490"/>
        <end position="511"/>
    </location>
</feature>
<dbReference type="InterPro" id="IPR051706">
    <property type="entry name" value="Glycosyltransferase_domain"/>
</dbReference>
<accession>A0AA37FD23</accession>
<dbReference type="Pfam" id="PF13699">
    <property type="entry name" value="eCIS_core"/>
    <property type="match status" value="1"/>
</dbReference>
<feature type="compositionally biased region" description="Basic and acidic residues" evidence="2">
    <location>
        <begin position="252"/>
        <end position="261"/>
    </location>
</feature>
<organism evidence="4 5">
    <name type="scientific">Streptomyces albidoflavus</name>
    <dbReference type="NCBI Taxonomy" id="1886"/>
    <lineage>
        <taxon>Bacteria</taxon>
        <taxon>Bacillati</taxon>
        <taxon>Actinomycetota</taxon>
        <taxon>Actinomycetes</taxon>
        <taxon>Kitasatosporales</taxon>
        <taxon>Streptomycetaceae</taxon>
        <taxon>Streptomyces</taxon>
        <taxon>Streptomyces albidoflavus group</taxon>
    </lineage>
</organism>
<dbReference type="PANTHER" id="PTHR32385:SF15">
    <property type="entry name" value="INOSITOL PHOSPHOCERAMIDE MANNOSYLTRANSFERASE 1"/>
    <property type="match status" value="1"/>
</dbReference>
<evidence type="ECO:0000256" key="1">
    <source>
        <dbReference type="ARBA" id="ARBA00022679"/>
    </source>
</evidence>
<dbReference type="AlphaFoldDB" id="A0AA37FD23"/>